<dbReference type="OrthoDB" id="8948150at2759"/>
<name>A0A9J6H883_HAELO</name>
<organism evidence="1 2">
    <name type="scientific">Haemaphysalis longicornis</name>
    <name type="common">Bush tick</name>
    <dbReference type="NCBI Taxonomy" id="44386"/>
    <lineage>
        <taxon>Eukaryota</taxon>
        <taxon>Metazoa</taxon>
        <taxon>Ecdysozoa</taxon>
        <taxon>Arthropoda</taxon>
        <taxon>Chelicerata</taxon>
        <taxon>Arachnida</taxon>
        <taxon>Acari</taxon>
        <taxon>Parasitiformes</taxon>
        <taxon>Ixodida</taxon>
        <taxon>Ixodoidea</taxon>
        <taxon>Ixodidae</taxon>
        <taxon>Haemaphysalinae</taxon>
        <taxon>Haemaphysalis</taxon>
    </lineage>
</organism>
<gene>
    <name evidence="1" type="ORF">HPB48_025737</name>
</gene>
<protein>
    <recommendedName>
        <fullName evidence="3">Tick transposon</fullName>
    </recommendedName>
</protein>
<evidence type="ECO:0008006" key="3">
    <source>
        <dbReference type="Google" id="ProtNLM"/>
    </source>
</evidence>
<proteinExistence type="predicted"/>
<dbReference type="VEuPathDB" id="VectorBase:HLOH_062517"/>
<comment type="caution">
    <text evidence="1">The sequence shown here is derived from an EMBL/GenBank/DDBJ whole genome shotgun (WGS) entry which is preliminary data.</text>
</comment>
<evidence type="ECO:0000313" key="2">
    <source>
        <dbReference type="Proteomes" id="UP000821853"/>
    </source>
</evidence>
<dbReference type="AlphaFoldDB" id="A0A9J6H883"/>
<accession>A0A9J6H883</accession>
<reference evidence="1 2" key="1">
    <citation type="journal article" date="2020" name="Cell">
        <title>Large-Scale Comparative Analyses of Tick Genomes Elucidate Their Genetic Diversity and Vector Capacities.</title>
        <authorList>
            <consortium name="Tick Genome and Microbiome Consortium (TIGMIC)"/>
            <person name="Jia N."/>
            <person name="Wang J."/>
            <person name="Shi W."/>
            <person name="Du L."/>
            <person name="Sun Y."/>
            <person name="Zhan W."/>
            <person name="Jiang J.F."/>
            <person name="Wang Q."/>
            <person name="Zhang B."/>
            <person name="Ji P."/>
            <person name="Bell-Sakyi L."/>
            <person name="Cui X.M."/>
            <person name="Yuan T.T."/>
            <person name="Jiang B.G."/>
            <person name="Yang W.F."/>
            <person name="Lam T.T."/>
            <person name="Chang Q.C."/>
            <person name="Ding S.J."/>
            <person name="Wang X.J."/>
            <person name="Zhu J.G."/>
            <person name="Ruan X.D."/>
            <person name="Zhao L."/>
            <person name="Wei J.T."/>
            <person name="Ye R.Z."/>
            <person name="Que T.C."/>
            <person name="Du C.H."/>
            <person name="Zhou Y.H."/>
            <person name="Cheng J.X."/>
            <person name="Dai P.F."/>
            <person name="Guo W.B."/>
            <person name="Han X.H."/>
            <person name="Huang E.J."/>
            <person name="Li L.F."/>
            <person name="Wei W."/>
            <person name="Gao Y.C."/>
            <person name="Liu J.Z."/>
            <person name="Shao H.Z."/>
            <person name="Wang X."/>
            <person name="Wang C.C."/>
            <person name="Yang T.C."/>
            <person name="Huo Q.B."/>
            <person name="Li W."/>
            <person name="Chen H.Y."/>
            <person name="Chen S.E."/>
            <person name="Zhou L.G."/>
            <person name="Ni X.B."/>
            <person name="Tian J.H."/>
            <person name="Sheng Y."/>
            <person name="Liu T."/>
            <person name="Pan Y.S."/>
            <person name="Xia L.Y."/>
            <person name="Li J."/>
            <person name="Zhao F."/>
            <person name="Cao W.C."/>
        </authorList>
    </citation>
    <scope>NUCLEOTIDE SEQUENCE [LARGE SCALE GENOMIC DNA]</scope>
    <source>
        <strain evidence="1">HaeL-2018</strain>
    </source>
</reference>
<dbReference type="EMBL" id="JABSTR010001281">
    <property type="protein sequence ID" value="KAH9383891.1"/>
    <property type="molecule type" value="Genomic_DNA"/>
</dbReference>
<evidence type="ECO:0000313" key="1">
    <source>
        <dbReference type="EMBL" id="KAH9383891.1"/>
    </source>
</evidence>
<dbReference type="Proteomes" id="UP000821853">
    <property type="component" value="Unassembled WGS sequence"/>
</dbReference>
<keyword evidence="2" id="KW-1185">Reference proteome</keyword>
<sequence length="289" mass="32269">MEAIRTMKMGATSHWKPSQAGVLISATVVLRLQDVLLGDEGYEFFLTSRLLQDCLENLFSVVRLMKPVPSAYDLKCALRLVSVSQFLHTPRTTSYELDDREYLVDLLSQGKETCVEKEAQEIDDSEILFIEGLSSTECSILFYLGGFILKGILKSVKCVKCKDALLGTANDDHASLTALKEYVSDGGNLIYPSKGVMKALIDYEEHFTAINSWCTDKIVMMNSPLRSLTAYLSKVRRHSLCVCAEHEDGIYRLLTERYARMRLRIHLRQVPVGSSNGHGSKTCAGVNLA</sequence>